<feature type="signal peptide" evidence="1">
    <location>
        <begin position="1"/>
        <end position="24"/>
    </location>
</feature>
<name>A0AB72WW42_9RALS</name>
<dbReference type="Proteomes" id="UP001189225">
    <property type="component" value="Unassembled WGS sequence"/>
</dbReference>
<protein>
    <submittedName>
        <fullName evidence="2">Uncharacterized protein</fullName>
    </submittedName>
</protein>
<organism evidence="2 3">
    <name type="scientific">Ralstonia edaphi</name>
    <dbReference type="NCBI Taxonomy" id="3058599"/>
    <lineage>
        <taxon>Bacteria</taxon>
        <taxon>Pseudomonadati</taxon>
        <taxon>Pseudomonadota</taxon>
        <taxon>Betaproteobacteria</taxon>
        <taxon>Burkholderiales</taxon>
        <taxon>Burkholderiaceae</taxon>
        <taxon>Ralstonia</taxon>
    </lineage>
</organism>
<accession>A0AB72WW42</accession>
<evidence type="ECO:0000256" key="1">
    <source>
        <dbReference type="SAM" id="SignalP"/>
    </source>
</evidence>
<evidence type="ECO:0000313" key="3">
    <source>
        <dbReference type="Proteomes" id="UP001189225"/>
    </source>
</evidence>
<dbReference type="RefSeq" id="WP_316891104.1">
    <property type="nucleotide sequence ID" value="NZ_CATWAR010000004.1"/>
</dbReference>
<feature type="chain" id="PRO_5044502079" evidence="1">
    <location>
        <begin position="25"/>
        <end position="156"/>
    </location>
</feature>
<comment type="caution">
    <text evidence="2">The sequence shown here is derived from an EMBL/GenBank/DDBJ whole genome shotgun (WGS) entry which is preliminary data.</text>
</comment>
<dbReference type="EMBL" id="CATWHI010000001">
    <property type="protein sequence ID" value="CAJ0735262.1"/>
    <property type="molecule type" value="Genomic_DNA"/>
</dbReference>
<sequence length="156" mass="16773">MKPLLTAAATLVCTALLLTNNATAATDEALSEWHYVEGTLTYGGAETDGLPLYVSCESGRLKATVATYAEQQKEGQPVKVKFSSSRSHLTVHAHREVSDMDWYATGEVKNLAHFYALFQASGQLIAEVDGQKIAFGLNGAAAAVEQLKKACPIRKQ</sequence>
<reference evidence="2 3" key="1">
    <citation type="submission" date="2023-07" db="EMBL/GenBank/DDBJ databases">
        <authorList>
            <person name="Peeters C."/>
        </authorList>
    </citation>
    <scope>NUCLEOTIDE SEQUENCE [LARGE SCALE GENOMIC DNA]</scope>
    <source>
        <strain evidence="2 3">R-16034</strain>
    </source>
</reference>
<keyword evidence="3" id="KW-1185">Reference proteome</keyword>
<dbReference type="AlphaFoldDB" id="A0AB72WW42"/>
<evidence type="ECO:0000313" key="2">
    <source>
        <dbReference type="EMBL" id="CAJ0735262.1"/>
    </source>
</evidence>
<proteinExistence type="predicted"/>
<keyword evidence="1" id="KW-0732">Signal</keyword>
<gene>
    <name evidence="2" type="ORF">R16034_00126</name>
</gene>